<dbReference type="AlphaFoldDB" id="A0A6D2HMV7"/>
<evidence type="ECO:0000313" key="2">
    <source>
        <dbReference type="EMBL" id="CAA7015961.1"/>
    </source>
</evidence>
<evidence type="ECO:0000256" key="1">
    <source>
        <dbReference type="SAM" id="Coils"/>
    </source>
</evidence>
<comment type="caution">
    <text evidence="2">The sequence shown here is derived from an EMBL/GenBank/DDBJ whole genome shotgun (WGS) entry which is preliminary data.</text>
</comment>
<dbReference type="Proteomes" id="UP000467841">
    <property type="component" value="Unassembled WGS sequence"/>
</dbReference>
<reference evidence="2" key="1">
    <citation type="submission" date="2020-01" db="EMBL/GenBank/DDBJ databases">
        <authorList>
            <person name="Mishra B."/>
        </authorList>
    </citation>
    <scope>NUCLEOTIDE SEQUENCE [LARGE SCALE GENOMIC DNA]</scope>
</reference>
<feature type="coiled-coil region" evidence="1">
    <location>
        <begin position="565"/>
        <end position="592"/>
    </location>
</feature>
<dbReference type="GO" id="GO:0006406">
    <property type="term" value="P:mRNA export from nucleus"/>
    <property type="evidence" value="ECO:0007669"/>
    <property type="project" value="TreeGrafter"/>
</dbReference>
<dbReference type="GO" id="GO:0005737">
    <property type="term" value="C:cytoplasm"/>
    <property type="evidence" value="ECO:0007669"/>
    <property type="project" value="TreeGrafter"/>
</dbReference>
<dbReference type="PANTHER" id="PTHR12436:SF17">
    <property type="entry name" value="SAC3 FAMILY PROTEIN B"/>
    <property type="match status" value="1"/>
</dbReference>
<gene>
    <name evidence="2" type="ORF">MERR_LOCUS3196</name>
</gene>
<dbReference type="GO" id="GO:0070390">
    <property type="term" value="C:transcription export complex 2"/>
    <property type="evidence" value="ECO:0007669"/>
    <property type="project" value="TreeGrafter"/>
</dbReference>
<keyword evidence="3" id="KW-1185">Reference proteome</keyword>
<dbReference type="OrthoDB" id="21502at2759"/>
<name>A0A6D2HMV7_9BRAS</name>
<organism evidence="2 3">
    <name type="scientific">Microthlaspi erraticum</name>
    <dbReference type="NCBI Taxonomy" id="1685480"/>
    <lineage>
        <taxon>Eukaryota</taxon>
        <taxon>Viridiplantae</taxon>
        <taxon>Streptophyta</taxon>
        <taxon>Embryophyta</taxon>
        <taxon>Tracheophyta</taxon>
        <taxon>Spermatophyta</taxon>
        <taxon>Magnoliopsida</taxon>
        <taxon>eudicotyledons</taxon>
        <taxon>Gunneridae</taxon>
        <taxon>Pentapetalae</taxon>
        <taxon>rosids</taxon>
        <taxon>malvids</taxon>
        <taxon>Brassicales</taxon>
        <taxon>Brassicaceae</taxon>
        <taxon>Coluteocarpeae</taxon>
        <taxon>Microthlaspi</taxon>
    </lineage>
</organism>
<sequence>MTLNRKTRMGMGSSLTHQVAKAKLKLIIRLWKRWSSRQSELRERRQLAATAALNSLSLGTPIRFSKTDQSRACGEFDIDQAMKMRFEEQEKSWSRLNIFRCDSSDTLVGRNPDSKCICWEIILSTQIKSVEHIKSGFTFSSQSMLIIKAHTEHSVSDDNLLFSAPVPNGSLLASNQSSCNGESVGPDTNLVSELGLHDIDKSKIASFSVVSIANKSQKGHEVHFFSDSRLRDGLKWLAGNSPLQPNLHHVKPRELVLTHFSFSLELLKQMPDQEVRPNICISAFNDALETSQRNISSAAESNPIGWPGPEIMLLDDNKKEHLMVKRYLPNLDWSSAESIEPINSVLENCKLPYFEDDLTWLTLGCASGAEIENHTQRLEGSLVEYLTQTSNLMGVSLATKETGVMLQRNTRLELHNSSYYHIIPRWIGIFQRIFNWRIMGLLDSSSSSAYVLKSDLTMSASSYADKFMSEDASYPSSRPNLPLLHEMIQISCSPLKSSPPCNQNKSQRDVESIQRERLIDDHRDIDETMLEKSREASRRIDMMITEDDELADETEISWRSKEKEAMEKKAVKDKESERLDELLEKCNLVQNSIAEKLCIYF</sequence>
<dbReference type="EMBL" id="CACVBM020000210">
    <property type="protein sequence ID" value="CAA7015961.1"/>
    <property type="molecule type" value="Genomic_DNA"/>
</dbReference>
<dbReference type="PANTHER" id="PTHR12436">
    <property type="entry name" value="80 KDA MCM3-ASSOCIATED PROTEIN"/>
    <property type="match status" value="1"/>
</dbReference>
<protein>
    <submittedName>
        <fullName evidence="2">Uncharacterized protein</fullName>
    </submittedName>
</protein>
<accession>A0A6D2HMV7</accession>
<keyword evidence="1" id="KW-0175">Coiled coil</keyword>
<proteinExistence type="predicted"/>
<evidence type="ECO:0000313" key="3">
    <source>
        <dbReference type="Proteomes" id="UP000467841"/>
    </source>
</evidence>
<dbReference type="InterPro" id="IPR045107">
    <property type="entry name" value="SAC3/GANP/THP3"/>
</dbReference>